<dbReference type="AlphaFoldDB" id="A3K8F2"/>
<accession>A3K8F2</accession>
<comment type="caution">
    <text evidence="2">The sequence shown here is derived from an EMBL/GenBank/DDBJ whole genome shotgun (WGS) entry which is preliminary data.</text>
</comment>
<dbReference type="Proteomes" id="UP000005713">
    <property type="component" value="Unassembled WGS sequence"/>
</dbReference>
<organism evidence="2 3">
    <name type="scientific">Sagittula stellata (strain ATCC 700073 / DSM 11524 / E-37)</name>
    <dbReference type="NCBI Taxonomy" id="388399"/>
    <lineage>
        <taxon>Bacteria</taxon>
        <taxon>Pseudomonadati</taxon>
        <taxon>Pseudomonadota</taxon>
        <taxon>Alphaproteobacteria</taxon>
        <taxon>Rhodobacterales</taxon>
        <taxon>Roseobacteraceae</taxon>
        <taxon>Sagittula</taxon>
    </lineage>
</organism>
<feature type="region of interest" description="Disordered" evidence="1">
    <location>
        <begin position="57"/>
        <end position="96"/>
    </location>
</feature>
<protein>
    <submittedName>
        <fullName evidence="2">Uncharacterized protein</fullName>
    </submittedName>
</protein>
<evidence type="ECO:0000313" key="3">
    <source>
        <dbReference type="Proteomes" id="UP000005713"/>
    </source>
</evidence>
<evidence type="ECO:0000313" key="2">
    <source>
        <dbReference type="EMBL" id="EBA06631.1"/>
    </source>
</evidence>
<feature type="compositionally biased region" description="Low complexity" evidence="1">
    <location>
        <begin position="57"/>
        <end position="66"/>
    </location>
</feature>
<gene>
    <name evidence="2" type="ORF">SSE37_10258</name>
</gene>
<dbReference type="EMBL" id="AAYA01000014">
    <property type="protein sequence ID" value="EBA06631.1"/>
    <property type="molecule type" value="Genomic_DNA"/>
</dbReference>
<sequence>MSQHHDDQARMILGAALLAEARANPGRAGKLLWALRGDLARATRAADAILARLAEGTGDGGATDAASPEAELAPDAVRESTGKQDRQARGGCAIEL</sequence>
<keyword evidence="3" id="KW-1185">Reference proteome</keyword>
<reference evidence="2 3" key="1">
    <citation type="submission" date="2006-06" db="EMBL/GenBank/DDBJ databases">
        <authorList>
            <person name="Moran M.A."/>
            <person name="Ferriera S."/>
            <person name="Johnson J."/>
            <person name="Kravitz S."/>
            <person name="Beeson K."/>
            <person name="Sutton G."/>
            <person name="Rogers Y.-H."/>
            <person name="Friedman R."/>
            <person name="Frazier M."/>
            <person name="Venter J.C."/>
        </authorList>
    </citation>
    <scope>NUCLEOTIDE SEQUENCE [LARGE SCALE GENOMIC DNA]</scope>
    <source>
        <strain evidence="2 3">E-37</strain>
    </source>
</reference>
<dbReference type="RefSeq" id="WP_005862264.1">
    <property type="nucleotide sequence ID" value="NZ_AAYA01000014.1"/>
</dbReference>
<evidence type="ECO:0000256" key="1">
    <source>
        <dbReference type="SAM" id="MobiDB-lite"/>
    </source>
</evidence>
<feature type="compositionally biased region" description="Basic and acidic residues" evidence="1">
    <location>
        <begin position="76"/>
        <end position="88"/>
    </location>
</feature>
<name>A3K8F2_SAGS3</name>
<proteinExistence type="predicted"/>